<dbReference type="GO" id="GO:0030234">
    <property type="term" value="F:enzyme regulator activity"/>
    <property type="evidence" value="ECO:0007669"/>
    <property type="project" value="InterPro"/>
</dbReference>
<dbReference type="OrthoDB" id="10960at2157"/>
<dbReference type="RefSeq" id="WP_048188387.1">
    <property type="nucleotide sequence ID" value="NZ_CP011097.1"/>
</dbReference>
<comment type="similarity">
    <text evidence="1">Belongs to the P(II) protein family.</text>
</comment>
<dbReference type="PRINTS" id="PR00340">
    <property type="entry name" value="PIIGLNB"/>
</dbReference>
<dbReference type="GO" id="GO:0005829">
    <property type="term" value="C:cytosol"/>
    <property type="evidence" value="ECO:0007669"/>
    <property type="project" value="TreeGrafter"/>
</dbReference>
<evidence type="ECO:0000313" key="2">
    <source>
        <dbReference type="EMBL" id="AJZ75588.1"/>
    </source>
</evidence>
<dbReference type="KEGG" id="tah:SU86_003475"/>
<accession>A0A3G1B4B4</accession>
<dbReference type="Pfam" id="PF00543">
    <property type="entry name" value="P-II"/>
    <property type="match status" value="1"/>
</dbReference>
<keyword evidence="3" id="KW-1185">Reference proteome</keyword>
<dbReference type="GO" id="GO:0005524">
    <property type="term" value="F:ATP binding"/>
    <property type="evidence" value="ECO:0007669"/>
    <property type="project" value="TreeGrafter"/>
</dbReference>
<dbReference type="EMBL" id="CP011097">
    <property type="protein sequence ID" value="AJZ75588.1"/>
    <property type="molecule type" value="Genomic_DNA"/>
</dbReference>
<dbReference type="GO" id="GO:0006808">
    <property type="term" value="P:regulation of nitrogen utilization"/>
    <property type="evidence" value="ECO:0007669"/>
    <property type="project" value="InterPro"/>
</dbReference>
<dbReference type="InterPro" id="IPR015867">
    <property type="entry name" value="N-reg_PII/ATP_PRibTrfase_C"/>
</dbReference>
<reference evidence="2 3" key="1">
    <citation type="journal article" date="2016" name="Sci. Rep.">
        <title>A novel ammonia-oxidizing archaeon from wastewater treatment plant: Its enrichment, physiological and genomic characteristics.</title>
        <authorList>
            <person name="Li Y."/>
            <person name="Ding K."/>
            <person name="Wen X."/>
            <person name="Zhang B."/>
            <person name="Shen B."/>
            <person name="Yang Y."/>
        </authorList>
    </citation>
    <scope>NUCLEOTIDE SEQUENCE [LARGE SCALE GENOMIC DNA]</scope>
    <source>
        <strain evidence="2 3">SAT1</strain>
    </source>
</reference>
<evidence type="ECO:0000313" key="3">
    <source>
        <dbReference type="Proteomes" id="UP000266745"/>
    </source>
</evidence>
<dbReference type="InterPro" id="IPR017918">
    <property type="entry name" value="N-reg_PII_CS"/>
</dbReference>
<protein>
    <recommendedName>
        <fullName evidence="4">Nitrogen regulatory protein P-II</fullName>
    </recommendedName>
</protein>
<dbReference type="PANTHER" id="PTHR30115:SF11">
    <property type="entry name" value="NITROGEN REGULATORY PROTEIN P-II HOMOLOG"/>
    <property type="match status" value="1"/>
</dbReference>
<evidence type="ECO:0000256" key="1">
    <source>
        <dbReference type="RuleBase" id="RU003936"/>
    </source>
</evidence>
<proteinExistence type="inferred from homology"/>
<dbReference type="PANTHER" id="PTHR30115">
    <property type="entry name" value="NITROGEN REGULATORY PROTEIN P-II"/>
    <property type="match status" value="1"/>
</dbReference>
<name>A0A3G1B4B4_9ARCH</name>
<dbReference type="STRING" id="1603555.SU86_003475"/>
<dbReference type="GeneID" id="24875451"/>
<dbReference type="PROSITE" id="PS51343">
    <property type="entry name" value="PII_GLNB_DOM"/>
    <property type="match status" value="1"/>
</dbReference>
<sequence>MKRIEAIIPSNRLNLIVAAIEEMGVSGITTIESKGRGKAARPSLRSSRGTSTQIAEYNSLITIITIVEDSRVDQIIGTILNVASTGSSGDGKIFISSVDDIIDIQTKKKDIV</sequence>
<gene>
    <name evidence="2" type="ORF">SU86_003475</name>
</gene>
<organism evidence="2 3">
    <name type="scientific">Candidatus Nitrosotenuis cloacae</name>
    <dbReference type="NCBI Taxonomy" id="1603555"/>
    <lineage>
        <taxon>Archaea</taxon>
        <taxon>Nitrososphaerota</taxon>
        <taxon>Candidatus Nitrosotenuis</taxon>
    </lineage>
</organism>
<dbReference type="Gene3D" id="3.30.70.120">
    <property type="match status" value="1"/>
</dbReference>
<dbReference type="InterPro" id="IPR011322">
    <property type="entry name" value="N-reg_PII-like_a/b"/>
</dbReference>
<evidence type="ECO:0008006" key="4">
    <source>
        <dbReference type="Google" id="ProtNLM"/>
    </source>
</evidence>
<dbReference type="InterPro" id="IPR002187">
    <property type="entry name" value="N-reg_PII"/>
</dbReference>
<dbReference type="SMART" id="SM00938">
    <property type="entry name" value="P-II"/>
    <property type="match status" value="1"/>
</dbReference>
<dbReference type="Proteomes" id="UP000266745">
    <property type="component" value="Chromosome"/>
</dbReference>
<dbReference type="PROSITE" id="PS00638">
    <property type="entry name" value="PII_GLNB_CTER"/>
    <property type="match status" value="1"/>
</dbReference>
<dbReference type="AlphaFoldDB" id="A0A3G1B4B4"/>
<dbReference type="SUPFAM" id="SSF54913">
    <property type="entry name" value="GlnB-like"/>
    <property type="match status" value="1"/>
</dbReference>